<dbReference type="EMBL" id="PYJM01000013">
    <property type="protein sequence ID" value="PUA41463.1"/>
    <property type="molecule type" value="Genomic_DNA"/>
</dbReference>
<dbReference type="RefSeq" id="WP_108546495.1">
    <property type="nucleotide sequence ID" value="NZ_PYJM01000013.1"/>
</dbReference>
<evidence type="ECO:0000313" key="2">
    <source>
        <dbReference type="Proteomes" id="UP000244178"/>
    </source>
</evidence>
<comment type="caution">
    <text evidence="1">The sequence shown here is derived from an EMBL/GenBank/DDBJ whole genome shotgun (WGS) entry which is preliminary data.</text>
</comment>
<dbReference type="Proteomes" id="UP000244178">
    <property type="component" value="Unassembled WGS sequence"/>
</dbReference>
<organism evidence="1 2">
    <name type="scientific">Pseudomonas protegens</name>
    <dbReference type="NCBI Taxonomy" id="380021"/>
    <lineage>
        <taxon>Bacteria</taxon>
        <taxon>Pseudomonadati</taxon>
        <taxon>Pseudomonadota</taxon>
        <taxon>Gammaproteobacteria</taxon>
        <taxon>Pseudomonadales</taxon>
        <taxon>Pseudomonadaceae</taxon>
        <taxon>Pseudomonas</taxon>
    </lineage>
</organism>
<sequence>MNKHTPGPWHLSEKSPEMVMRRYDFLPESEGFVIGVVKSTDDTILSPSKEEAIANARLIATAPDLLESLSNLVGLARLGAAHLGKYHAALDHAEAIIAKARGES</sequence>
<accession>A0A2T6GBD4</accession>
<protein>
    <submittedName>
        <fullName evidence="1">Uncharacterized protein</fullName>
    </submittedName>
</protein>
<dbReference type="AlphaFoldDB" id="A0A2T6GBD4"/>
<name>A0A2T6GBD4_9PSED</name>
<reference evidence="1 2" key="1">
    <citation type="submission" date="2018-03" db="EMBL/GenBank/DDBJ databases">
        <title>Draft genome sequence of the plant growth promoting rhizobacterium Pseudomonas protegens strain BNJ-SS-45 isolated from wheat (Triticum aestivum) rhizosphere.</title>
        <authorList>
            <person name="Bajpai A."/>
            <person name="Shende K."/>
            <person name="Meena N."/>
            <person name="Upadhyayula S.R."/>
            <person name="Suravajhala P."/>
            <person name="Medicherla K.M."/>
            <person name="Johri B.N."/>
        </authorList>
    </citation>
    <scope>NUCLEOTIDE SEQUENCE [LARGE SCALE GENOMIC DNA]</scope>
    <source>
        <strain evidence="1 2">BNJ-SS-45</strain>
    </source>
</reference>
<proteinExistence type="predicted"/>
<gene>
    <name evidence="1" type="ORF">C5U62_32030</name>
</gene>
<evidence type="ECO:0000313" key="1">
    <source>
        <dbReference type="EMBL" id="PUA41463.1"/>
    </source>
</evidence>